<dbReference type="AlphaFoldDB" id="A0A8S1EBS4"/>
<comment type="similarity">
    <text evidence="2">Belongs to the WRB/GET1 family.</text>
</comment>
<evidence type="ECO:0000256" key="7">
    <source>
        <dbReference type="ARBA" id="ARBA00023136"/>
    </source>
</evidence>
<keyword evidence="7 10" id="KW-0472">Membrane</keyword>
<dbReference type="InterPro" id="IPR029012">
    <property type="entry name" value="Helix_hairpin_bin_sf"/>
</dbReference>
<comment type="caution">
    <text evidence="11">The sequence shown here is derived from an EMBL/GenBank/DDBJ whole genome shotgun (WGS) entry which is preliminary data.</text>
</comment>
<evidence type="ECO:0000256" key="8">
    <source>
        <dbReference type="ARBA" id="ARBA00032437"/>
    </source>
</evidence>
<evidence type="ECO:0000256" key="3">
    <source>
        <dbReference type="ARBA" id="ARBA00017951"/>
    </source>
</evidence>
<protein>
    <recommendedName>
        <fullName evidence="3">Guided entry of tail-anchored proteins factor 1</fullName>
    </recommendedName>
    <alternativeName>
        <fullName evidence="8">Tail-anchored protein insertion receptor WRB</fullName>
    </alternativeName>
    <alternativeName>
        <fullName evidence="9">Tryptophan-rich basic protein</fullName>
    </alternativeName>
</protein>
<evidence type="ECO:0000256" key="1">
    <source>
        <dbReference type="ARBA" id="ARBA00004477"/>
    </source>
</evidence>
<keyword evidence="12" id="KW-1185">Reference proteome</keyword>
<evidence type="ECO:0000256" key="5">
    <source>
        <dbReference type="ARBA" id="ARBA00022824"/>
    </source>
</evidence>
<dbReference type="OrthoDB" id="69461at2759"/>
<name>A0A8S1EBS4_9PELO</name>
<dbReference type="Proteomes" id="UP000494206">
    <property type="component" value="Unassembled WGS sequence"/>
</dbReference>
<evidence type="ECO:0000313" key="12">
    <source>
        <dbReference type="Proteomes" id="UP000494206"/>
    </source>
</evidence>
<accession>A0A8S1EBS4</accession>
<evidence type="ECO:0000256" key="9">
    <source>
        <dbReference type="ARBA" id="ARBA00033006"/>
    </source>
</evidence>
<feature type="transmembrane region" description="Helical" evidence="10">
    <location>
        <begin position="163"/>
        <end position="180"/>
    </location>
</feature>
<reference evidence="11 12" key="1">
    <citation type="submission" date="2020-04" db="EMBL/GenBank/DDBJ databases">
        <authorList>
            <person name="Laetsch R D."/>
            <person name="Stevens L."/>
            <person name="Kumar S."/>
            <person name="Blaxter L. M."/>
        </authorList>
    </citation>
    <scope>NUCLEOTIDE SEQUENCE [LARGE SCALE GENOMIC DNA]</scope>
</reference>
<evidence type="ECO:0000256" key="2">
    <source>
        <dbReference type="ARBA" id="ARBA00010799"/>
    </source>
</evidence>
<dbReference type="PANTHER" id="PTHR42650:SF1">
    <property type="entry name" value="GUIDED ENTRY OF TAIL-ANCHORED PROTEINS FACTOR 1"/>
    <property type="match status" value="1"/>
</dbReference>
<dbReference type="Pfam" id="PF04420">
    <property type="entry name" value="CHD5"/>
    <property type="match status" value="1"/>
</dbReference>
<dbReference type="GO" id="GO:0071816">
    <property type="term" value="P:tail-anchored membrane protein insertion into ER membrane"/>
    <property type="evidence" value="ECO:0007669"/>
    <property type="project" value="InterPro"/>
</dbReference>
<dbReference type="GO" id="GO:0043529">
    <property type="term" value="C:GET complex"/>
    <property type="evidence" value="ECO:0007669"/>
    <property type="project" value="TreeGrafter"/>
</dbReference>
<sequence length="193" mass="21835">MDAQLEKISIYNGICCFVAAFLAIHSAKIISAVSSVVKLLFKEPVDPRIVELQKQINVLKRELNSISPTDQFAAYFKKDRELNKLRDQLAVLESSRSSPSATNLKIEGATRIVIQLCGLFFLRYVSSIVAFCMPDNIFWPFNFLLRFPALIGNDTCPPEFCEVSGFAVFFLIFHIVSHIIKGKRQMEVKQKLA</sequence>
<gene>
    <name evidence="11" type="ORF">CBOVIS_LOCUS914</name>
</gene>
<dbReference type="PANTHER" id="PTHR42650">
    <property type="entry name" value="TAIL-ANCHORED PROTEIN INSERTION RECEPTOR WRB"/>
    <property type="match status" value="1"/>
</dbReference>
<dbReference type="GO" id="GO:0043495">
    <property type="term" value="F:protein-membrane adaptor activity"/>
    <property type="evidence" value="ECO:0007669"/>
    <property type="project" value="TreeGrafter"/>
</dbReference>
<dbReference type="EMBL" id="CADEPM010000001">
    <property type="protein sequence ID" value="CAB3397518.1"/>
    <property type="molecule type" value="Genomic_DNA"/>
</dbReference>
<proteinExistence type="inferred from homology"/>
<keyword evidence="5" id="KW-0256">Endoplasmic reticulum</keyword>
<keyword evidence="4 10" id="KW-0812">Transmembrane</keyword>
<evidence type="ECO:0000256" key="6">
    <source>
        <dbReference type="ARBA" id="ARBA00022989"/>
    </source>
</evidence>
<keyword evidence="6 10" id="KW-1133">Transmembrane helix</keyword>
<evidence type="ECO:0000313" key="11">
    <source>
        <dbReference type="EMBL" id="CAB3397518.1"/>
    </source>
</evidence>
<dbReference type="InterPro" id="IPR028945">
    <property type="entry name" value="Get1"/>
</dbReference>
<dbReference type="Gene3D" id="1.10.287.660">
    <property type="entry name" value="Helix hairpin bin"/>
    <property type="match status" value="1"/>
</dbReference>
<evidence type="ECO:0000256" key="4">
    <source>
        <dbReference type="ARBA" id="ARBA00022692"/>
    </source>
</evidence>
<evidence type="ECO:0000256" key="10">
    <source>
        <dbReference type="SAM" id="Phobius"/>
    </source>
</evidence>
<organism evidence="11 12">
    <name type="scientific">Caenorhabditis bovis</name>
    <dbReference type="NCBI Taxonomy" id="2654633"/>
    <lineage>
        <taxon>Eukaryota</taxon>
        <taxon>Metazoa</taxon>
        <taxon>Ecdysozoa</taxon>
        <taxon>Nematoda</taxon>
        <taxon>Chromadorea</taxon>
        <taxon>Rhabditida</taxon>
        <taxon>Rhabditina</taxon>
        <taxon>Rhabditomorpha</taxon>
        <taxon>Rhabditoidea</taxon>
        <taxon>Rhabditidae</taxon>
        <taxon>Peloderinae</taxon>
        <taxon>Caenorhabditis</taxon>
    </lineage>
</organism>
<comment type="subcellular location">
    <subcellularLocation>
        <location evidence="1">Endoplasmic reticulum membrane</location>
        <topology evidence="1">Multi-pass membrane protein</topology>
    </subcellularLocation>
</comment>
<dbReference type="GO" id="GO:0005789">
    <property type="term" value="C:endoplasmic reticulum membrane"/>
    <property type="evidence" value="ECO:0007669"/>
    <property type="project" value="UniProtKB-SubCell"/>
</dbReference>